<dbReference type="InterPro" id="IPR013154">
    <property type="entry name" value="ADH-like_N"/>
</dbReference>
<evidence type="ECO:0000259" key="11">
    <source>
        <dbReference type="PROSITE" id="PS52004"/>
    </source>
</evidence>
<keyword evidence="1" id="KW-0596">Phosphopantetheine</keyword>
<dbReference type="CDD" id="cd05195">
    <property type="entry name" value="enoyl_red"/>
    <property type="match status" value="1"/>
</dbReference>
<dbReference type="Pfam" id="PF23297">
    <property type="entry name" value="ACP_SdgA_C"/>
    <property type="match status" value="1"/>
</dbReference>
<name>A0A1Y6LTW6_ZYMTR</name>
<dbReference type="PANTHER" id="PTHR43775">
    <property type="entry name" value="FATTY ACID SYNTHASE"/>
    <property type="match status" value="1"/>
</dbReference>
<dbReference type="InterPro" id="IPR013149">
    <property type="entry name" value="ADH-like_C"/>
</dbReference>
<dbReference type="InterPro" id="IPR049900">
    <property type="entry name" value="PKS_mFAS_DH"/>
</dbReference>
<gene>
    <name evidence="13" type="ORF">ZT1A5_G9298</name>
</gene>
<dbReference type="SMART" id="SM00827">
    <property type="entry name" value="PKS_AT"/>
    <property type="match status" value="1"/>
</dbReference>
<dbReference type="Gene3D" id="3.40.366.10">
    <property type="entry name" value="Malonyl-Coenzyme A Acyl Carrier Protein, domain 2"/>
    <property type="match status" value="1"/>
</dbReference>
<dbReference type="SUPFAM" id="SSF55048">
    <property type="entry name" value="Probable ACP-binding domain of malonyl-CoA ACP transacylase"/>
    <property type="match status" value="1"/>
</dbReference>
<dbReference type="GO" id="GO:0006633">
    <property type="term" value="P:fatty acid biosynthetic process"/>
    <property type="evidence" value="ECO:0007669"/>
    <property type="project" value="InterPro"/>
</dbReference>
<dbReference type="SUPFAM" id="SSF50129">
    <property type="entry name" value="GroES-like"/>
    <property type="match status" value="1"/>
</dbReference>
<dbReference type="InterPro" id="IPR016035">
    <property type="entry name" value="Acyl_Trfase/lysoPLipase"/>
</dbReference>
<dbReference type="InterPro" id="IPR014043">
    <property type="entry name" value="Acyl_transferase_dom"/>
</dbReference>
<sequence>MAPDVTGDGAMADIAVIGMGCRFPGDAKSPTEFHEMLLAGRSGWSEVPKDRFNVDAYWHPSHDRKGATVSRGGHFLSEDVGLFDAPAEANAMDPQHRMLLEVTYETLENAGVPMSTIVGSDMSCYVGGFSREYHIVCSTDLNDTLPYTTTGNGLTMMSNRLSWFYDIRGPSMTLDTACSSSLVALSLAVQNIRDSKSTTRQSLVAGSNLILLPDQMTAMNPLHFLSPDSQCYSFDERANGYVRGEGVGVVLLKHIDDARRDGDYIRGVIRNVVCNQDGKTPGITLPSSDAQVSLIRQAYESAGLGLDETGYFEAHGTGTAAGDPLEVSAIAAAFQREKEGRKPLLIGSVKPNIGHLEGGAGMAGLIKTILALESGIIPGNILFENANPRLGLESRNLKVVVGPTAWPREGLRRASVNSFGYGGTNAHCIVDDAEHYLAARGLSGNTQRSIHTDRITGAPTADLSPADSGFVSESSDTESIHDLKDKADCKVFIMSAPDQAALSRIVQGHADYLRTCSNDNAVEAQQLLQRLAFTYSNRRTTFQWRQAVIANSVEALVSKLQSNVVKPDRAGKNPLVLFCFNGQGAQWYGMGRELLRYEVFRRSIQTADDCLRSLGATWSALRLLEAKEVIDADISAPGLAQPLCTVLQVALVDLLAHWNILPSAVVGHSSGEIAAAYATGTLSAVSSWQVAFHRGRLAEELARQHPNLSGGMMAVGLSRTDTEMYIQRLRPSNAQVVSVACCNSPESTTVSGDVGLLDQLEAKLKDAGVFVRRLRVKMAYHSKHMQLLAADYRESLRHLAVSTKVNRNASVAMYSSVTGALVLPEDLGADYWVQNMVSPVLFDAAVQSALQRAGSGRRRITQVVEIGPAAALAGPLRQILGTNTANATIAYHSILQRKENAQLSALTTAGALWSAGVIVDIARVNSRPQIVAPWAPVIELPRYPWNHETRYWQESTLSKSLRFRHSPRTDLLGEPIREFSWTEPTWKNYIHVSEQPWIADHVVRGSDVFPAAAMICAAIEGVKQCAVPGKMIKSFDLRDVAIRRALVIPASDPGLEVFTKLRPQRRGTRGFSNWYDFSFESLEISHGPERRYKEHCSGQISIVYDDDNPASVSEYTATHAADKAVFEHAEGVCTRAMTAEEHYAATARIGLIYGPSFQGLRAVKTGDGYATFEIEVSDTKKTMPAHFEFPYVLHPTFLDSAMQSAYQALTHGRHEGEGETIVPTEFKLMRISNNLSTASGEGFLGFVKSAWISQKSCAATIKVARKDWSETLLELSDCTFTGLGDSKQQNLEGRVERRLAAKNVWKPVVSLVDTAGSDMQKLIARDMESRTSVGMAEAVFTQAAFIFLKRAVEALTPEVEATLTGHWIPYTQWLKHKYEDGRAGRLFGQARSTDNWCDMTAAQETEFLESAEQMHPHDMKLLVAVGRELSDLLTGRQQPLPIMLIDDTLSNFYADAMCSKSGLNMIRELFDLLGHENPGMKVLEIGAGTASVSVPVVTILGHDDGRAPRFGSYTFTDISTGWFAKAQEHLKPYENYVKYQRLDIELDPLEQGFEAETYDVIVASNVLHATKRIDVTLSNCFKLLKPGGKLVIGELTARLDHFGVIFGTLPGWWLSEDGRTGGPLMTQEEWSEVLLKAKFSGLDVAVAIEDDENTRILSTMVSTKPKDLVQPALDKAFIVKPYIPSDMATSILHALEQQFGAKGVSTTSLALEEAALIAHRNELSAKNIAVVSLLEVETPVFHNPSQELFEKVRTIILKSNLLLWCACNNDENGICPPEACAISGLMRVARSENPAVRPFEIRLQARPQSELHVTASRLWATISELWAVEGSITNENELSEAHGYMTVPRIMDDEPLNGIMRNLGGAPEPELQQMKQIGRPLKLQTTKNSRVETLFFSVDDDAATMLPATFVEVEAKAHGINYSDVGAASGKEPSLMLGTDAAGIVSRVGSAVTKLEVGDRVALVIPNAFRTHIAVSQDIPQVIPDSMSFEEAAATPFVFMAAYYGAVDSARLMHGEKILISQAASSLGQALVTIANHLGADIYATASSSAKRIVLERDFGFSPNRILDSSSAVFAQSVWRIAGGKGFDVVFNLFGGEDMASLCGCVSPLGRIINFNLEDTKANAPLRLGSLGRNVSFKSIDMKYILQNEPQLASTLLTKVFALFRLGMTPVSKPLVFNYTDLTAAFLAAQRSDVVGKVVLRLDETSQVLTMPHDQHPLKLTADATYVIAGGLGGVGRALACYLADCGARNFALLSRSTKVGDKAAQTIAYLESLDARVKVIGCDISNRENVESALESMADMPKVRGVVQAAMVLQDGLYENLTHEQWMSATRPKIAGSWNLHEVLPKDVDFFIMLSSIAGLIGSPGQSNYSSGNTYQDALCHYRRKMGLKATTMNLGGIGSFGWLEEHREASSIAEALGDLIIEPTELLTMFKSAVTGYTSKSNTCPTQLIMGIGSGGTNAAHIADGTRDPYFWLNAQSRFRYLRQLDLPTATVDNSSTPSANFKTLLAAATTIPDAAAIVQVALTAKLAKSLMMAPEDIDISLPTSSYGVDSLVAAELRNWCAAEVEAAMSVFELLDAKPIGQLAVDIARKSAVLSETVRRE</sequence>
<dbReference type="InterPro" id="IPR057326">
    <property type="entry name" value="KR_dom"/>
</dbReference>
<evidence type="ECO:0000313" key="13">
    <source>
        <dbReference type="EMBL" id="SMY27853.1"/>
    </source>
</evidence>
<dbReference type="SMART" id="SM00822">
    <property type="entry name" value="PKS_KR"/>
    <property type="match status" value="1"/>
</dbReference>
<proteinExistence type="predicted"/>
<dbReference type="Gene3D" id="3.90.180.10">
    <property type="entry name" value="Medium-chain alcohol dehydrogenases, catalytic domain"/>
    <property type="match status" value="1"/>
</dbReference>
<organism evidence="13 14">
    <name type="scientific">Zymoseptoria tritici ST99CH_1A5</name>
    <dbReference type="NCBI Taxonomy" id="1276529"/>
    <lineage>
        <taxon>Eukaryota</taxon>
        <taxon>Fungi</taxon>
        <taxon>Dikarya</taxon>
        <taxon>Ascomycota</taxon>
        <taxon>Pezizomycotina</taxon>
        <taxon>Dothideomycetes</taxon>
        <taxon>Dothideomycetidae</taxon>
        <taxon>Mycosphaerellales</taxon>
        <taxon>Mycosphaerellaceae</taxon>
        <taxon>Zymoseptoria</taxon>
    </lineage>
</organism>
<feature type="region of interest" description="Disordered" evidence="9">
    <location>
        <begin position="456"/>
        <end position="477"/>
    </location>
</feature>
<feature type="domain" description="PKS/mFAS DH" evidence="12">
    <location>
        <begin position="969"/>
        <end position="1289"/>
    </location>
</feature>
<evidence type="ECO:0000313" key="14">
    <source>
        <dbReference type="Proteomes" id="UP000215453"/>
    </source>
</evidence>
<dbReference type="SMART" id="SM00825">
    <property type="entry name" value="PKS_KS"/>
    <property type="match status" value="1"/>
</dbReference>
<dbReference type="SMART" id="SM00826">
    <property type="entry name" value="PKS_DH"/>
    <property type="match status" value="1"/>
</dbReference>
<evidence type="ECO:0000256" key="3">
    <source>
        <dbReference type="ARBA" id="ARBA00022679"/>
    </source>
</evidence>
<dbReference type="InterPro" id="IPR036291">
    <property type="entry name" value="NAD(P)-bd_dom_sf"/>
</dbReference>
<feature type="active site" description="Proton acceptor; for dehydratase activity" evidence="8">
    <location>
        <position position="1001"/>
    </location>
</feature>
<dbReference type="InterPro" id="IPR011032">
    <property type="entry name" value="GroES-like_sf"/>
</dbReference>
<dbReference type="SUPFAM" id="SSF52151">
    <property type="entry name" value="FabD/lysophospholipase-like"/>
    <property type="match status" value="1"/>
</dbReference>
<dbReference type="PANTHER" id="PTHR43775:SF29">
    <property type="entry name" value="ASPERFURANONE POLYKETIDE SYNTHASE AFOG-RELATED"/>
    <property type="match status" value="1"/>
</dbReference>
<dbReference type="InterPro" id="IPR020841">
    <property type="entry name" value="PKS_Beta-ketoAc_synthase_dom"/>
</dbReference>
<feature type="active site" description="Proton donor; for dehydratase activity" evidence="8">
    <location>
        <position position="1199"/>
    </location>
</feature>
<dbReference type="InterPro" id="IPR001227">
    <property type="entry name" value="Ac_transferase_dom_sf"/>
</dbReference>
<evidence type="ECO:0000256" key="9">
    <source>
        <dbReference type="SAM" id="MobiDB-lite"/>
    </source>
</evidence>
<dbReference type="Pfam" id="PF16197">
    <property type="entry name" value="KAsynt_C_assoc"/>
    <property type="match status" value="1"/>
</dbReference>
<dbReference type="Pfam" id="PF08240">
    <property type="entry name" value="ADH_N"/>
    <property type="match status" value="1"/>
</dbReference>
<dbReference type="SUPFAM" id="SSF47336">
    <property type="entry name" value="ACP-like"/>
    <property type="match status" value="1"/>
</dbReference>
<dbReference type="GO" id="GO:0004312">
    <property type="term" value="F:fatty acid synthase activity"/>
    <property type="evidence" value="ECO:0007669"/>
    <property type="project" value="TreeGrafter"/>
</dbReference>
<dbReference type="GO" id="GO:0016491">
    <property type="term" value="F:oxidoreductase activity"/>
    <property type="evidence" value="ECO:0007669"/>
    <property type="project" value="UniProtKB-KW"/>
</dbReference>
<dbReference type="InterPro" id="IPR042104">
    <property type="entry name" value="PKS_dehydratase_sf"/>
</dbReference>
<keyword evidence="3" id="KW-0808">Transferase</keyword>
<evidence type="ECO:0000256" key="4">
    <source>
        <dbReference type="ARBA" id="ARBA00022857"/>
    </source>
</evidence>
<feature type="region of interest" description="N-terminal hotdog fold" evidence="8">
    <location>
        <begin position="969"/>
        <end position="1107"/>
    </location>
</feature>
<feature type="domain" description="Ketosynthase family 3 (KS3)" evidence="11">
    <location>
        <begin position="11"/>
        <end position="432"/>
    </location>
</feature>
<dbReference type="Gene3D" id="3.10.129.110">
    <property type="entry name" value="Polyketide synthase dehydratase"/>
    <property type="match status" value="1"/>
</dbReference>
<dbReference type="SUPFAM" id="SSF53901">
    <property type="entry name" value="Thiolase-like"/>
    <property type="match status" value="1"/>
</dbReference>
<evidence type="ECO:0000256" key="1">
    <source>
        <dbReference type="ARBA" id="ARBA00022450"/>
    </source>
</evidence>
<dbReference type="Gene3D" id="3.40.50.150">
    <property type="entry name" value="Vaccinia Virus protein VP39"/>
    <property type="match status" value="1"/>
</dbReference>
<dbReference type="InterPro" id="IPR049551">
    <property type="entry name" value="PKS_DH_C"/>
</dbReference>
<dbReference type="Pfam" id="PF00107">
    <property type="entry name" value="ADH_zinc_N"/>
    <property type="match status" value="1"/>
</dbReference>
<evidence type="ECO:0000259" key="12">
    <source>
        <dbReference type="PROSITE" id="PS52019"/>
    </source>
</evidence>
<dbReference type="PROSITE" id="PS00606">
    <property type="entry name" value="KS3_1"/>
    <property type="match status" value="1"/>
</dbReference>
<dbReference type="PROSITE" id="PS52019">
    <property type="entry name" value="PKS_MFAS_DH"/>
    <property type="match status" value="1"/>
</dbReference>
<keyword evidence="5" id="KW-0560">Oxidoreductase</keyword>
<dbReference type="InterPro" id="IPR016039">
    <property type="entry name" value="Thiolase-like"/>
</dbReference>
<dbReference type="Pfam" id="PF14765">
    <property type="entry name" value="PS-DH"/>
    <property type="match status" value="1"/>
</dbReference>
<dbReference type="SUPFAM" id="SSF51735">
    <property type="entry name" value="NAD(P)-binding Rossmann-fold domains"/>
    <property type="match status" value="2"/>
</dbReference>
<keyword evidence="6" id="KW-0511">Multifunctional enzyme</keyword>
<evidence type="ECO:0000259" key="10">
    <source>
        <dbReference type="PROSITE" id="PS50075"/>
    </source>
</evidence>
<dbReference type="CDD" id="cd00833">
    <property type="entry name" value="PKS"/>
    <property type="match status" value="1"/>
</dbReference>
<dbReference type="Proteomes" id="UP000215453">
    <property type="component" value="Chromosome 9"/>
</dbReference>
<dbReference type="Pfam" id="PF00109">
    <property type="entry name" value="ketoacyl-synt"/>
    <property type="match status" value="1"/>
</dbReference>
<dbReference type="Gene3D" id="3.40.50.720">
    <property type="entry name" value="NAD(P)-binding Rossmann-like Domain"/>
    <property type="match status" value="1"/>
</dbReference>
<dbReference type="SUPFAM" id="SSF53335">
    <property type="entry name" value="S-adenosyl-L-methionine-dependent methyltransferases"/>
    <property type="match status" value="1"/>
</dbReference>
<evidence type="ECO:0000256" key="5">
    <source>
        <dbReference type="ARBA" id="ARBA00023002"/>
    </source>
</evidence>
<evidence type="ECO:0000256" key="6">
    <source>
        <dbReference type="ARBA" id="ARBA00023268"/>
    </source>
</evidence>
<dbReference type="InterPro" id="IPR049552">
    <property type="entry name" value="PKS_DH_N"/>
</dbReference>
<keyword evidence="7" id="KW-0012">Acyltransferase</keyword>
<dbReference type="InterPro" id="IPR020806">
    <property type="entry name" value="PKS_PP-bd"/>
</dbReference>
<dbReference type="EMBL" id="LT882684">
    <property type="protein sequence ID" value="SMY27853.1"/>
    <property type="molecule type" value="Genomic_DNA"/>
</dbReference>
<protein>
    <submittedName>
        <fullName evidence="13">Uncharacterized protein</fullName>
    </submittedName>
</protein>
<dbReference type="GO" id="GO:0004315">
    <property type="term" value="F:3-oxoacyl-[acyl-carrier-protein] synthase activity"/>
    <property type="evidence" value="ECO:0007669"/>
    <property type="project" value="InterPro"/>
</dbReference>
<dbReference type="PROSITE" id="PS50075">
    <property type="entry name" value="CARRIER"/>
    <property type="match status" value="1"/>
</dbReference>
<dbReference type="SMART" id="SM00823">
    <property type="entry name" value="PKS_PP"/>
    <property type="match status" value="1"/>
</dbReference>
<dbReference type="InterPro" id="IPR014031">
    <property type="entry name" value="Ketoacyl_synth_C"/>
</dbReference>
<dbReference type="InterPro" id="IPR014030">
    <property type="entry name" value="Ketoacyl_synth_N"/>
</dbReference>
<evidence type="ECO:0000256" key="8">
    <source>
        <dbReference type="PROSITE-ProRule" id="PRU01363"/>
    </source>
</evidence>
<keyword evidence="2" id="KW-0597">Phosphoprotein</keyword>
<feature type="region of interest" description="C-terminal hotdog fold" evidence="8">
    <location>
        <begin position="1134"/>
        <end position="1289"/>
    </location>
</feature>
<evidence type="ECO:0000256" key="2">
    <source>
        <dbReference type="ARBA" id="ARBA00022553"/>
    </source>
</evidence>
<dbReference type="Pfam" id="PF21089">
    <property type="entry name" value="PKS_DH_N"/>
    <property type="match status" value="1"/>
</dbReference>
<dbReference type="InterPro" id="IPR020843">
    <property type="entry name" value="ER"/>
</dbReference>
<dbReference type="InterPro" id="IPR009081">
    <property type="entry name" value="PP-bd_ACP"/>
</dbReference>
<dbReference type="PROSITE" id="PS52004">
    <property type="entry name" value="KS3_2"/>
    <property type="match status" value="1"/>
</dbReference>
<dbReference type="InterPro" id="IPR029063">
    <property type="entry name" value="SAM-dependent_MTases_sf"/>
</dbReference>
<dbReference type="InterPro" id="IPR036736">
    <property type="entry name" value="ACP-like_sf"/>
</dbReference>
<dbReference type="InterPro" id="IPR032821">
    <property type="entry name" value="PKS_assoc"/>
</dbReference>
<dbReference type="GO" id="GO:0044550">
    <property type="term" value="P:secondary metabolite biosynthetic process"/>
    <property type="evidence" value="ECO:0007669"/>
    <property type="project" value="UniProtKB-ARBA"/>
</dbReference>
<evidence type="ECO:0000256" key="7">
    <source>
        <dbReference type="ARBA" id="ARBA00023315"/>
    </source>
</evidence>
<reference evidence="13 14" key="1">
    <citation type="submission" date="2016-10" db="EMBL/GenBank/DDBJ databases">
        <authorList>
            <person name="Varghese N."/>
        </authorList>
    </citation>
    <scope>NUCLEOTIDE SEQUENCE [LARGE SCALE GENOMIC DNA]</scope>
</reference>
<feature type="domain" description="Carrier" evidence="10">
    <location>
        <begin position="2515"/>
        <end position="2593"/>
    </location>
</feature>
<dbReference type="InterPro" id="IPR050091">
    <property type="entry name" value="PKS_NRPS_Biosynth_Enz"/>
</dbReference>
<keyword evidence="4" id="KW-0521">NADP</keyword>
<dbReference type="InterPro" id="IPR016036">
    <property type="entry name" value="Malonyl_transacylase_ACP-bd"/>
</dbReference>
<dbReference type="InterPro" id="IPR020807">
    <property type="entry name" value="PKS_DH"/>
</dbReference>
<dbReference type="InterPro" id="IPR018201">
    <property type="entry name" value="Ketoacyl_synth_AS"/>
</dbReference>
<dbReference type="Pfam" id="PF08659">
    <property type="entry name" value="KR"/>
    <property type="match status" value="1"/>
</dbReference>
<dbReference type="Pfam" id="PF02801">
    <property type="entry name" value="Ketoacyl-synt_C"/>
    <property type="match status" value="1"/>
</dbReference>
<accession>A0A1Y6LTW6</accession>
<dbReference type="Gene3D" id="3.30.70.3290">
    <property type="match status" value="1"/>
</dbReference>
<dbReference type="Gene3D" id="3.40.47.10">
    <property type="match status" value="1"/>
</dbReference>
<dbReference type="Pfam" id="PF00698">
    <property type="entry name" value="Acyl_transf_1"/>
    <property type="match status" value="1"/>
</dbReference>
<dbReference type="GO" id="GO:0031177">
    <property type="term" value="F:phosphopantetheine binding"/>
    <property type="evidence" value="ECO:0007669"/>
    <property type="project" value="InterPro"/>
</dbReference>
<dbReference type="SMART" id="SM00829">
    <property type="entry name" value="PKS_ER"/>
    <property type="match status" value="1"/>
</dbReference>
<dbReference type="Pfam" id="PF08242">
    <property type="entry name" value="Methyltransf_12"/>
    <property type="match status" value="1"/>
</dbReference>
<dbReference type="InterPro" id="IPR013968">
    <property type="entry name" value="PKS_KR"/>
</dbReference>
<dbReference type="InterPro" id="IPR013217">
    <property type="entry name" value="Methyltransf_12"/>
</dbReference>
<dbReference type="Gene3D" id="1.10.1200.10">
    <property type="entry name" value="ACP-like"/>
    <property type="match status" value="1"/>
</dbReference>
<dbReference type="CDD" id="cd02440">
    <property type="entry name" value="AdoMet_MTases"/>
    <property type="match status" value="1"/>
</dbReference>